<protein>
    <recommendedName>
        <fullName evidence="4">DUF2892 domain-containing protein</fullName>
    </recommendedName>
</protein>
<evidence type="ECO:0000313" key="2">
    <source>
        <dbReference type="EMBL" id="MBC5729165.1"/>
    </source>
</evidence>
<proteinExistence type="predicted"/>
<keyword evidence="3" id="KW-1185">Reference proteome</keyword>
<evidence type="ECO:0000313" key="3">
    <source>
        <dbReference type="Proteomes" id="UP000636755"/>
    </source>
</evidence>
<name>A0ABR7HNS4_9FIRM</name>
<dbReference type="EMBL" id="JACOPS010000007">
    <property type="protein sequence ID" value="MBC5729165.1"/>
    <property type="molecule type" value="Genomic_DNA"/>
</dbReference>
<feature type="transmembrane region" description="Helical" evidence="1">
    <location>
        <begin position="12"/>
        <end position="30"/>
    </location>
</feature>
<dbReference type="RefSeq" id="WP_186936370.1">
    <property type="nucleotide sequence ID" value="NZ_JACOPS010000007.1"/>
</dbReference>
<evidence type="ECO:0000256" key="1">
    <source>
        <dbReference type="SAM" id="Phobius"/>
    </source>
</evidence>
<keyword evidence="1" id="KW-0472">Membrane</keyword>
<evidence type="ECO:0008006" key="4">
    <source>
        <dbReference type="Google" id="ProtNLM"/>
    </source>
</evidence>
<dbReference type="Proteomes" id="UP000636755">
    <property type="component" value="Unassembled WGS sequence"/>
</dbReference>
<gene>
    <name evidence="2" type="ORF">H8R91_11655</name>
</gene>
<comment type="caution">
    <text evidence="2">The sequence shown here is derived from an EMBL/GenBank/DDBJ whole genome shotgun (WGS) entry which is preliminary data.</text>
</comment>
<organism evidence="2 3">
    <name type="scientific">Ruminococcus intestinalis</name>
    <dbReference type="NCBI Taxonomy" id="2763066"/>
    <lineage>
        <taxon>Bacteria</taxon>
        <taxon>Bacillati</taxon>
        <taxon>Bacillota</taxon>
        <taxon>Clostridia</taxon>
        <taxon>Eubacteriales</taxon>
        <taxon>Oscillospiraceae</taxon>
        <taxon>Ruminococcus</taxon>
    </lineage>
</organism>
<reference evidence="2 3" key="1">
    <citation type="submission" date="2020-08" db="EMBL/GenBank/DDBJ databases">
        <title>Genome public.</title>
        <authorList>
            <person name="Liu C."/>
            <person name="Sun Q."/>
        </authorList>
    </citation>
    <scope>NUCLEOTIDE SEQUENCE [LARGE SCALE GENOMIC DNA]</scope>
    <source>
        <strain evidence="2 3">NSJ-71</strain>
    </source>
</reference>
<keyword evidence="1" id="KW-0812">Transmembrane</keyword>
<accession>A0ABR7HNS4</accession>
<sequence>MKNFLNPNQCRYLASLICVLGAIFAFISKIKFGMNSIHPTFIIGILIIIAGFVFGFIKARCPHCNCLLSFSTKGDPKHYPNCGGKLEDDD</sequence>
<keyword evidence="1" id="KW-1133">Transmembrane helix</keyword>
<feature type="transmembrane region" description="Helical" evidence="1">
    <location>
        <begin position="36"/>
        <end position="57"/>
    </location>
</feature>